<evidence type="ECO:0000256" key="3">
    <source>
        <dbReference type="ARBA" id="ARBA00005046"/>
    </source>
</evidence>
<dbReference type="RefSeq" id="WP_184041418.1">
    <property type="nucleotide sequence ID" value="NZ_JACHHY010000023.1"/>
</dbReference>
<dbReference type="SUPFAM" id="SSF63867">
    <property type="entry name" value="MoeA C-terminal domain-like"/>
    <property type="match status" value="1"/>
</dbReference>
<comment type="function">
    <text evidence="2 11">Catalyzes the insertion of molybdate into adenylated molybdopterin with the concomitant release of AMP.</text>
</comment>
<dbReference type="Pfam" id="PF00994">
    <property type="entry name" value="MoCF_biosynth"/>
    <property type="match status" value="1"/>
</dbReference>
<dbReference type="InterPro" id="IPR036135">
    <property type="entry name" value="MoeA_linker/N_sf"/>
</dbReference>
<dbReference type="Pfam" id="PF03454">
    <property type="entry name" value="MoeA_C"/>
    <property type="match status" value="1"/>
</dbReference>
<keyword evidence="6 11" id="KW-0808">Transferase</keyword>
<dbReference type="SUPFAM" id="SSF53218">
    <property type="entry name" value="Molybdenum cofactor biosynthesis proteins"/>
    <property type="match status" value="1"/>
</dbReference>
<evidence type="ECO:0000256" key="2">
    <source>
        <dbReference type="ARBA" id="ARBA00002901"/>
    </source>
</evidence>
<dbReference type="Pfam" id="PF03453">
    <property type="entry name" value="MoeA_N"/>
    <property type="match status" value="1"/>
</dbReference>
<keyword evidence="5 11" id="KW-0500">Molybdenum</keyword>
<proteinExistence type="inferred from homology"/>
<comment type="catalytic activity">
    <reaction evidence="10">
        <text>adenylyl-molybdopterin + molybdate = Mo-molybdopterin + AMP + H(+)</text>
        <dbReference type="Rhea" id="RHEA:35047"/>
        <dbReference type="ChEBI" id="CHEBI:15378"/>
        <dbReference type="ChEBI" id="CHEBI:36264"/>
        <dbReference type="ChEBI" id="CHEBI:62727"/>
        <dbReference type="ChEBI" id="CHEBI:71302"/>
        <dbReference type="ChEBI" id="CHEBI:456215"/>
        <dbReference type="EC" id="2.10.1.1"/>
    </reaction>
</comment>
<dbReference type="UniPathway" id="UPA00344"/>
<evidence type="ECO:0000256" key="1">
    <source>
        <dbReference type="ARBA" id="ARBA00001946"/>
    </source>
</evidence>
<dbReference type="AlphaFoldDB" id="A0A840MUK2"/>
<dbReference type="NCBIfam" id="NF045515">
    <property type="entry name" value="Glp_gephyrin"/>
    <property type="match status" value="1"/>
</dbReference>
<dbReference type="NCBIfam" id="TIGR00177">
    <property type="entry name" value="molyb_syn"/>
    <property type="match status" value="1"/>
</dbReference>
<dbReference type="SUPFAM" id="SSF63882">
    <property type="entry name" value="MoeA N-terminal region -like"/>
    <property type="match status" value="1"/>
</dbReference>
<dbReference type="FunFam" id="3.40.980.10:FF:000004">
    <property type="entry name" value="Molybdopterin molybdenumtransferase"/>
    <property type="match status" value="1"/>
</dbReference>
<dbReference type="PROSITE" id="PS01079">
    <property type="entry name" value="MOCF_BIOSYNTHESIS_2"/>
    <property type="match status" value="1"/>
</dbReference>
<dbReference type="FunFam" id="2.170.190.11:FF:000001">
    <property type="entry name" value="Molybdopterin molybdenumtransferase"/>
    <property type="match status" value="1"/>
</dbReference>
<name>A0A840MUK2_9PROT</name>
<comment type="caution">
    <text evidence="13">The sequence shown here is derived from an EMBL/GenBank/DDBJ whole genome shotgun (WGS) entry which is preliminary data.</text>
</comment>
<evidence type="ECO:0000256" key="4">
    <source>
        <dbReference type="ARBA" id="ARBA00010763"/>
    </source>
</evidence>
<keyword evidence="9 11" id="KW-0501">Molybdenum cofactor biosynthesis</keyword>
<evidence type="ECO:0000256" key="11">
    <source>
        <dbReference type="RuleBase" id="RU365090"/>
    </source>
</evidence>
<dbReference type="InterPro" id="IPR036425">
    <property type="entry name" value="MoaB/Mog-like_dom_sf"/>
</dbReference>
<comment type="cofactor">
    <cofactor evidence="1 11">
        <name>Mg(2+)</name>
        <dbReference type="ChEBI" id="CHEBI:18420"/>
    </cofactor>
</comment>
<dbReference type="InterPro" id="IPR036688">
    <property type="entry name" value="MoeA_C_domain_IV_sf"/>
</dbReference>
<dbReference type="SMART" id="SM00852">
    <property type="entry name" value="MoCF_biosynth"/>
    <property type="match status" value="1"/>
</dbReference>
<evidence type="ECO:0000313" key="13">
    <source>
        <dbReference type="EMBL" id="MBB5020003.1"/>
    </source>
</evidence>
<accession>A0A840MUK2</accession>
<dbReference type="EC" id="2.10.1.1" evidence="11"/>
<comment type="pathway">
    <text evidence="3 11">Cofactor biosynthesis; molybdopterin biosynthesis.</text>
</comment>
<evidence type="ECO:0000259" key="12">
    <source>
        <dbReference type="SMART" id="SM00852"/>
    </source>
</evidence>
<keyword evidence="8 11" id="KW-0460">Magnesium</keyword>
<dbReference type="EMBL" id="JACHHY010000023">
    <property type="protein sequence ID" value="MBB5020003.1"/>
    <property type="molecule type" value="Genomic_DNA"/>
</dbReference>
<evidence type="ECO:0000256" key="9">
    <source>
        <dbReference type="ARBA" id="ARBA00023150"/>
    </source>
</evidence>
<dbReference type="CDD" id="cd00887">
    <property type="entry name" value="MoeA"/>
    <property type="match status" value="1"/>
</dbReference>
<dbReference type="GO" id="GO:0006777">
    <property type="term" value="P:Mo-molybdopterin cofactor biosynthetic process"/>
    <property type="evidence" value="ECO:0007669"/>
    <property type="project" value="UniProtKB-UniRule"/>
</dbReference>
<dbReference type="GO" id="GO:0046872">
    <property type="term" value="F:metal ion binding"/>
    <property type="evidence" value="ECO:0007669"/>
    <property type="project" value="UniProtKB-UniRule"/>
</dbReference>
<dbReference type="PANTHER" id="PTHR10192">
    <property type="entry name" value="MOLYBDOPTERIN BIOSYNTHESIS PROTEIN"/>
    <property type="match status" value="1"/>
</dbReference>
<evidence type="ECO:0000256" key="8">
    <source>
        <dbReference type="ARBA" id="ARBA00022842"/>
    </source>
</evidence>
<dbReference type="InterPro" id="IPR005111">
    <property type="entry name" value="MoeA_C_domain_IV"/>
</dbReference>
<keyword evidence="14" id="KW-1185">Reference proteome</keyword>
<comment type="similarity">
    <text evidence="4 11">Belongs to the MoeA family.</text>
</comment>
<dbReference type="PANTHER" id="PTHR10192:SF5">
    <property type="entry name" value="GEPHYRIN"/>
    <property type="match status" value="1"/>
</dbReference>
<reference evidence="13 14" key="1">
    <citation type="submission" date="2020-08" db="EMBL/GenBank/DDBJ databases">
        <title>Genomic Encyclopedia of Type Strains, Phase IV (KMG-IV): sequencing the most valuable type-strain genomes for metagenomic binning, comparative biology and taxonomic classification.</title>
        <authorList>
            <person name="Goeker M."/>
        </authorList>
    </citation>
    <scope>NUCLEOTIDE SEQUENCE [LARGE SCALE GENOMIC DNA]</scope>
    <source>
        <strain evidence="13 14">DSM 27165</strain>
    </source>
</reference>
<dbReference type="GO" id="GO:0061599">
    <property type="term" value="F:molybdopterin molybdotransferase activity"/>
    <property type="evidence" value="ECO:0007669"/>
    <property type="project" value="UniProtKB-UniRule"/>
</dbReference>
<keyword evidence="7 11" id="KW-0479">Metal-binding</keyword>
<dbReference type="GO" id="GO:0005829">
    <property type="term" value="C:cytosol"/>
    <property type="evidence" value="ECO:0007669"/>
    <property type="project" value="TreeGrafter"/>
</dbReference>
<dbReference type="InterPro" id="IPR038987">
    <property type="entry name" value="MoeA-like"/>
</dbReference>
<evidence type="ECO:0000256" key="5">
    <source>
        <dbReference type="ARBA" id="ARBA00022505"/>
    </source>
</evidence>
<evidence type="ECO:0000256" key="6">
    <source>
        <dbReference type="ARBA" id="ARBA00022679"/>
    </source>
</evidence>
<dbReference type="InterPro" id="IPR001453">
    <property type="entry name" value="MoaB/Mog_dom"/>
</dbReference>
<dbReference type="InterPro" id="IPR005110">
    <property type="entry name" value="MoeA_linker/N"/>
</dbReference>
<evidence type="ECO:0000256" key="10">
    <source>
        <dbReference type="ARBA" id="ARBA00047317"/>
    </source>
</evidence>
<dbReference type="Proteomes" id="UP000575898">
    <property type="component" value="Unassembled WGS sequence"/>
</dbReference>
<dbReference type="InterPro" id="IPR008284">
    <property type="entry name" value="MoCF_biosynth_CS"/>
</dbReference>
<feature type="domain" description="MoaB/Mog" evidence="12">
    <location>
        <begin position="181"/>
        <end position="318"/>
    </location>
</feature>
<dbReference type="Gene3D" id="2.170.190.11">
    <property type="entry name" value="Molybdopterin biosynthesis moea protein, domain 3"/>
    <property type="match status" value="1"/>
</dbReference>
<organism evidence="13 14">
    <name type="scientific">Chitinivorax tropicus</name>
    <dbReference type="NCBI Taxonomy" id="714531"/>
    <lineage>
        <taxon>Bacteria</taxon>
        <taxon>Pseudomonadati</taxon>
        <taxon>Pseudomonadota</taxon>
        <taxon>Betaproteobacteria</taxon>
        <taxon>Chitinivorax</taxon>
    </lineage>
</organism>
<protein>
    <recommendedName>
        <fullName evidence="11">Molybdopterin molybdenumtransferase</fullName>
        <ecNumber evidence="11">2.10.1.1</ecNumber>
    </recommendedName>
</protein>
<evidence type="ECO:0000313" key="14">
    <source>
        <dbReference type="Proteomes" id="UP000575898"/>
    </source>
</evidence>
<sequence length="408" mass="42607">MTHPTPLTVDEALAQVLAQATITTQIVDVPLTQAHQHILAIDQISPLDVPPHDNSAMDGYAVNVTDLAADPQSALPVSQRIPAGTVGQPLQSGTVARIFTGAPIPPGCDAVVMQEDTISDGEMIRVTQPVKLGQHIRRKGEDIAQGSVILPAGSRLGAAQLGLAASVGLATLPIRRALKVAILSTGDELVDPGSPLGPGQIYNSNRYVLTSLLANLGCEVLDQGNIPDNLRATQDALQRAATEADLILSCGGVSVGEEDHVKAAIEATGSLNLWRIAMKPGKPLAMGKVGTTPFIGLPGNPVSAFVTFLLFVRPFILTCQGASQVLPAPLKVTAGFDWPKPDKRREFLRARLTASMTGAPEATLFAHQGSGVLTSCAWADGLVDVPAGRAIKAGELVSFVPFSHLQAT</sequence>
<dbReference type="Gene3D" id="2.40.340.10">
    <property type="entry name" value="MoeA, C-terminal, domain IV"/>
    <property type="match status" value="1"/>
</dbReference>
<dbReference type="Gene3D" id="3.40.980.10">
    <property type="entry name" value="MoaB/Mog-like domain"/>
    <property type="match status" value="1"/>
</dbReference>
<gene>
    <name evidence="13" type="ORF">HNQ59_003311</name>
</gene>
<evidence type="ECO:0000256" key="7">
    <source>
        <dbReference type="ARBA" id="ARBA00022723"/>
    </source>
</evidence>
<dbReference type="Gene3D" id="3.90.105.10">
    <property type="entry name" value="Molybdopterin biosynthesis moea protein, domain 2"/>
    <property type="match status" value="1"/>
</dbReference>